<sequence length="57" mass="6094">MDGGDGSAQDAEHAFTHWLTELAWQGVAAGEGDVQEGAQAVQIRALVEGFRAECFRC</sequence>
<proteinExistence type="predicted"/>
<gene>
    <name evidence="1" type="ORF">SAMN04489732_113216</name>
</gene>
<reference evidence="1 2" key="1">
    <citation type="submission" date="2016-10" db="EMBL/GenBank/DDBJ databases">
        <authorList>
            <person name="de Groot N.N."/>
        </authorList>
    </citation>
    <scope>NUCLEOTIDE SEQUENCE [LARGE SCALE GENOMIC DNA]</scope>
    <source>
        <strain evidence="1 2">DSM 44993</strain>
    </source>
</reference>
<name>A0A1H8YCK4_9PSEU</name>
<dbReference type="AlphaFoldDB" id="A0A1H8YCK4"/>
<accession>A0A1H8YCK4</accession>
<dbReference type="EMBL" id="FOEF01000013">
    <property type="protein sequence ID" value="SEP49836.1"/>
    <property type="molecule type" value="Genomic_DNA"/>
</dbReference>
<organism evidence="1 2">
    <name type="scientific">Amycolatopsis saalfeldensis</name>
    <dbReference type="NCBI Taxonomy" id="394193"/>
    <lineage>
        <taxon>Bacteria</taxon>
        <taxon>Bacillati</taxon>
        <taxon>Actinomycetota</taxon>
        <taxon>Actinomycetes</taxon>
        <taxon>Pseudonocardiales</taxon>
        <taxon>Pseudonocardiaceae</taxon>
        <taxon>Amycolatopsis</taxon>
    </lineage>
</organism>
<dbReference type="Proteomes" id="UP000198582">
    <property type="component" value="Unassembled WGS sequence"/>
</dbReference>
<keyword evidence="2" id="KW-1185">Reference proteome</keyword>
<protein>
    <submittedName>
        <fullName evidence="1">Uncharacterized protein</fullName>
    </submittedName>
</protein>
<evidence type="ECO:0000313" key="1">
    <source>
        <dbReference type="EMBL" id="SEP49836.1"/>
    </source>
</evidence>
<evidence type="ECO:0000313" key="2">
    <source>
        <dbReference type="Proteomes" id="UP000198582"/>
    </source>
</evidence>